<gene>
    <name evidence="1" type="ORF">ACIA8P_31290</name>
</gene>
<proteinExistence type="predicted"/>
<dbReference type="Proteomes" id="UP001612415">
    <property type="component" value="Unassembled WGS sequence"/>
</dbReference>
<comment type="caution">
    <text evidence="1">The sequence shown here is derived from an EMBL/GenBank/DDBJ whole genome shotgun (WGS) entry which is preliminary data.</text>
</comment>
<evidence type="ECO:0000313" key="1">
    <source>
        <dbReference type="EMBL" id="MFI5679086.1"/>
    </source>
</evidence>
<accession>A0ABW7Y9M9</accession>
<name>A0ABW7Y9M9_STRCE</name>
<protein>
    <submittedName>
        <fullName evidence="1">Uncharacterized protein</fullName>
    </submittedName>
</protein>
<dbReference type="RefSeq" id="WP_398659586.1">
    <property type="nucleotide sequence ID" value="NZ_JBITDC010000013.1"/>
</dbReference>
<dbReference type="EMBL" id="JBITDC010000013">
    <property type="protein sequence ID" value="MFI5679086.1"/>
    <property type="molecule type" value="Genomic_DNA"/>
</dbReference>
<evidence type="ECO:0000313" key="2">
    <source>
        <dbReference type="Proteomes" id="UP001612415"/>
    </source>
</evidence>
<sequence length="50" mass="4935">MIPIGINQMTDMADTTAMTGTVRGGGLSPSGPAVNASAVANLVSGWEKSA</sequence>
<reference evidence="1 2" key="1">
    <citation type="submission" date="2024-10" db="EMBL/GenBank/DDBJ databases">
        <title>The Natural Products Discovery Center: Release of the First 8490 Sequenced Strains for Exploring Actinobacteria Biosynthetic Diversity.</title>
        <authorList>
            <person name="Kalkreuter E."/>
            <person name="Kautsar S.A."/>
            <person name="Yang D."/>
            <person name="Bader C.D."/>
            <person name="Teijaro C.N."/>
            <person name="Fluegel L."/>
            <person name="Davis C.M."/>
            <person name="Simpson J.R."/>
            <person name="Lauterbach L."/>
            <person name="Steele A.D."/>
            <person name="Gui C."/>
            <person name="Meng S."/>
            <person name="Li G."/>
            <person name="Viehrig K."/>
            <person name="Ye F."/>
            <person name="Su P."/>
            <person name="Kiefer A.F."/>
            <person name="Nichols A."/>
            <person name="Cepeda A.J."/>
            <person name="Yan W."/>
            <person name="Fan B."/>
            <person name="Jiang Y."/>
            <person name="Adhikari A."/>
            <person name="Zheng C.-J."/>
            <person name="Schuster L."/>
            <person name="Cowan T.M."/>
            <person name="Smanski M.J."/>
            <person name="Chevrette M.G."/>
            <person name="De Carvalho L.P.S."/>
            <person name="Shen B."/>
        </authorList>
    </citation>
    <scope>NUCLEOTIDE SEQUENCE [LARGE SCALE GENOMIC DNA]</scope>
    <source>
        <strain evidence="1 2">NPDC051599</strain>
    </source>
</reference>
<keyword evidence="2" id="KW-1185">Reference proteome</keyword>
<organism evidence="1 2">
    <name type="scientific">Streptomyces cellulosae</name>
    <dbReference type="NCBI Taxonomy" id="1968"/>
    <lineage>
        <taxon>Bacteria</taxon>
        <taxon>Bacillati</taxon>
        <taxon>Actinomycetota</taxon>
        <taxon>Actinomycetes</taxon>
        <taxon>Kitasatosporales</taxon>
        <taxon>Streptomycetaceae</taxon>
        <taxon>Streptomyces</taxon>
    </lineage>
</organism>